<sequence length="89" mass="10277">MNTRRANKYFFRCLCGDILRLTKNRVHNSKSACTNAVTSNNSCFTPFSAQAPAMAHAARHAEMYNIHRNTLVKDKRLQNKKREQTVKSY</sequence>
<organismHost>
    <name type="scientific">Panthera leo</name>
    <name type="common">Lion</name>
    <dbReference type="NCBI Taxonomy" id="9689"/>
</organismHost>
<reference evidence="1" key="1">
    <citation type="submission" date="2019-10" db="EMBL/GenBank/DDBJ databases">
        <title>Experimental infection of calves with contemporary bovine gammaherpesvirus type 4.</title>
        <authorList>
            <person name="Bauermann F."/>
            <person name="Kutish G."/>
            <person name="Diel D."/>
            <person name="Falkenberg S."/>
            <person name="Martins M."/>
            <person name="Flores E."/>
        </authorList>
    </citation>
    <scope>NUCLEOTIDE SEQUENCE</scope>
    <source>
        <strain evidence="1">SD16-38</strain>
    </source>
</reference>
<organismHost>
    <name type="scientific">Bos taurus</name>
    <name type="common">Bovine</name>
    <dbReference type="NCBI Taxonomy" id="9913"/>
</organismHost>
<dbReference type="KEGG" id="vg:1684914"/>
<dbReference type="EMBL" id="MN551083">
    <property type="protein sequence ID" value="QJC19140.1"/>
    <property type="molecule type" value="Genomic_DNA"/>
</dbReference>
<dbReference type="GeneID" id="1684914"/>
<evidence type="ECO:0000313" key="1">
    <source>
        <dbReference type="EMBL" id="QJC19140.1"/>
    </source>
</evidence>
<protein>
    <submittedName>
        <fullName evidence="1">Uncharacterized protein</fullName>
    </submittedName>
</protein>
<dbReference type="RefSeq" id="NP_076571.1">
    <property type="nucleotide sequence ID" value="NC_002665.1"/>
</dbReference>
<organismHost>
    <name type="scientific">Felis catus</name>
    <name type="common">Cat</name>
    <name type="synonym">Felis silvestris catus</name>
    <dbReference type="NCBI Taxonomy" id="9685"/>
</organismHost>
<proteinExistence type="predicted"/>
<name>A0A858PWR9_BHV4</name>
<accession>A0A858PWR9</accession>
<organism evidence="1">
    <name type="scientific">Bovine herpesvirus 4</name>
    <name type="common">BoHV-4</name>
    <name type="synonym">Movar virus</name>
    <dbReference type="NCBI Taxonomy" id="10385"/>
    <lineage>
        <taxon>Viruses</taxon>
        <taxon>Duplodnaviria</taxon>
        <taxon>Heunggongvirae</taxon>
        <taxon>Peploviricota</taxon>
        <taxon>Herviviricetes</taxon>
        <taxon>Herpesvirales</taxon>
        <taxon>Orthoherpesviridae</taxon>
        <taxon>Gammaherpesvirinae</taxon>
        <taxon>Rhadinovirus</taxon>
        <taxon>Rhadinovirus bovinegamma4</taxon>
    </lineage>
</organism>